<comment type="function">
    <text evidence="9">CRISPR (clustered regularly interspaced short palindromic repeat), is an adaptive immune system that provides protection against mobile genetic elements (viruses, transposable elements and conjugative plasmids). CRISPR clusters contain sequences complementary to antecedent mobile elements and target invading nucleic acids. CRISPR clusters are transcribed and processed into CRISPR RNA (crRNA). Functions as a ssRNA-specific endoribonuclease. Involved in the integration of spacer DNA into the CRISPR cassette.</text>
</comment>
<keyword evidence="3 9" id="KW-0540">Nuclease</keyword>
<gene>
    <name evidence="9" type="primary">cas2</name>
    <name evidence="11" type="ORF">B8A44_02635</name>
    <name evidence="10" type="ORF">BWX42_01740</name>
</gene>
<dbReference type="GO" id="GO:0046872">
    <property type="term" value="F:metal ion binding"/>
    <property type="evidence" value="ECO:0007669"/>
    <property type="project" value="UniProtKB-UniRule"/>
</dbReference>
<dbReference type="EMBL" id="MUYF01000003">
    <property type="protein sequence ID" value="OOL80673.1"/>
    <property type="molecule type" value="Genomic_DNA"/>
</dbReference>
<evidence type="ECO:0000256" key="9">
    <source>
        <dbReference type="HAMAP-Rule" id="MF_01471"/>
    </source>
</evidence>
<dbReference type="Pfam" id="PF09827">
    <property type="entry name" value="CRISPR_Cas2"/>
    <property type="match status" value="1"/>
</dbReference>
<evidence type="ECO:0000256" key="8">
    <source>
        <dbReference type="ARBA" id="ARBA00023118"/>
    </source>
</evidence>
<evidence type="ECO:0000313" key="12">
    <source>
        <dbReference type="Proteomes" id="UP000190409"/>
    </source>
</evidence>
<comment type="cofactor">
    <cofactor evidence="1 9">
        <name>Mg(2+)</name>
        <dbReference type="ChEBI" id="CHEBI:18420"/>
    </cofactor>
</comment>
<evidence type="ECO:0000313" key="13">
    <source>
        <dbReference type="Proteomes" id="UP000249099"/>
    </source>
</evidence>
<dbReference type="HAMAP" id="MF_01471">
    <property type="entry name" value="Cas2"/>
    <property type="match status" value="1"/>
</dbReference>
<dbReference type="CDD" id="cd09638">
    <property type="entry name" value="Cas2_I_II_III"/>
    <property type="match status" value="1"/>
</dbReference>
<feature type="binding site" evidence="9">
    <location>
        <position position="13"/>
    </location>
    <ligand>
        <name>Mg(2+)</name>
        <dbReference type="ChEBI" id="CHEBI:18420"/>
        <note>catalytic</note>
    </ligand>
</feature>
<comment type="subunit">
    <text evidence="9">Homodimer, forms a heterotetramer with a Cas1 homodimer.</text>
</comment>
<reference evidence="10 12" key="1">
    <citation type="submission" date="2017-01" db="EMBL/GenBank/DDBJ databases">
        <title>Complete Genome Sequence of Dolosigranulum pigrum isolated from a Patient with interstitial lung disease.</title>
        <authorList>
            <person name="Mukhopadhyay R."/>
            <person name="Joaquin J."/>
            <person name="Hogue R."/>
            <person name="Fitzgerald S."/>
            <person name="Jospin G."/>
            <person name="Eisen J.A."/>
            <person name="Chaturvedi V."/>
        </authorList>
    </citation>
    <scope>NUCLEOTIDE SEQUENCE [LARGE SCALE GENOMIC DNA]</scope>
    <source>
        <strain evidence="10 12">15S00348</strain>
    </source>
</reference>
<name>A0A1S8KM07_9LACT</name>
<dbReference type="GO" id="GO:0051607">
    <property type="term" value="P:defense response to virus"/>
    <property type="evidence" value="ECO:0007669"/>
    <property type="project" value="UniProtKB-UniRule"/>
</dbReference>
<evidence type="ECO:0000256" key="1">
    <source>
        <dbReference type="ARBA" id="ARBA00001946"/>
    </source>
</evidence>
<evidence type="ECO:0000256" key="4">
    <source>
        <dbReference type="ARBA" id="ARBA00022723"/>
    </source>
</evidence>
<dbReference type="SUPFAM" id="SSF143430">
    <property type="entry name" value="TTP0101/SSO1404-like"/>
    <property type="match status" value="1"/>
</dbReference>
<evidence type="ECO:0000256" key="3">
    <source>
        <dbReference type="ARBA" id="ARBA00022722"/>
    </source>
</evidence>
<dbReference type="GO" id="GO:0016787">
    <property type="term" value="F:hydrolase activity"/>
    <property type="evidence" value="ECO:0007669"/>
    <property type="project" value="UniProtKB-KW"/>
</dbReference>
<dbReference type="EMBL" id="NAQV01000008">
    <property type="protein sequence ID" value="RAN64172.1"/>
    <property type="molecule type" value="Genomic_DNA"/>
</dbReference>
<accession>A0A1S8KM07</accession>
<dbReference type="RefSeq" id="WP_077862211.1">
    <property type="nucleotide sequence ID" value="NZ_CP040419.1"/>
</dbReference>
<dbReference type="EC" id="3.1.-.-" evidence="9"/>
<evidence type="ECO:0000313" key="11">
    <source>
        <dbReference type="EMBL" id="RAN64172.1"/>
    </source>
</evidence>
<keyword evidence="6 9" id="KW-0378">Hydrolase</keyword>
<dbReference type="InterPro" id="IPR019199">
    <property type="entry name" value="Virulence_VapD/CRISPR_Cas2"/>
</dbReference>
<dbReference type="Proteomes" id="UP000249099">
    <property type="component" value="Unassembled WGS sequence"/>
</dbReference>
<comment type="caution">
    <text evidence="10">The sequence shown here is derived from an EMBL/GenBank/DDBJ whole genome shotgun (WGS) entry which is preliminary data.</text>
</comment>
<dbReference type="NCBIfam" id="TIGR01573">
    <property type="entry name" value="cas2"/>
    <property type="match status" value="1"/>
</dbReference>
<sequence>MSYRFMRMLVMFDMPTETANDRKAYRQFRKFLINEGFIMHQFSVYTKILLNNTAKNAMVKRLEANTPKNGHITALTVTEKQFSRMIYLSGTQDKRIAQSDQRLIFLGDDYADEIK</sequence>
<dbReference type="Gene3D" id="3.30.70.240">
    <property type="match status" value="1"/>
</dbReference>
<proteinExistence type="inferred from homology"/>
<dbReference type="AlphaFoldDB" id="A0A1S8KM07"/>
<evidence type="ECO:0000256" key="2">
    <source>
        <dbReference type="ARBA" id="ARBA00009959"/>
    </source>
</evidence>
<reference evidence="11 13" key="2">
    <citation type="submission" date="2017-03" db="EMBL/GenBank/DDBJ databases">
        <title>wgs assembly of Dolosigranulum pigrum KPL CDC strains.</title>
        <authorList>
            <person name="Brugger S.D."/>
            <person name="Pettigrew M."/>
            <person name="Kong Y."/>
            <person name="Lemon K.P."/>
        </authorList>
    </citation>
    <scope>NUCLEOTIDE SEQUENCE [LARGE SCALE GENOMIC DNA]</scope>
    <source>
        <strain evidence="11 13">KPL1931_CDC4294-98</strain>
    </source>
</reference>
<keyword evidence="8 9" id="KW-0051">Antiviral defense</keyword>
<keyword evidence="4 9" id="KW-0479">Metal-binding</keyword>
<evidence type="ECO:0000313" key="10">
    <source>
        <dbReference type="EMBL" id="OOL80673.1"/>
    </source>
</evidence>
<dbReference type="InterPro" id="IPR021127">
    <property type="entry name" value="CRISPR_associated_Cas2"/>
</dbReference>
<evidence type="ECO:0000256" key="6">
    <source>
        <dbReference type="ARBA" id="ARBA00022801"/>
    </source>
</evidence>
<dbReference type="Proteomes" id="UP000190409">
    <property type="component" value="Unassembled WGS sequence"/>
</dbReference>
<dbReference type="GO" id="GO:0043571">
    <property type="term" value="P:maintenance of CRISPR repeat elements"/>
    <property type="evidence" value="ECO:0007669"/>
    <property type="project" value="UniProtKB-UniRule"/>
</dbReference>
<keyword evidence="7 9" id="KW-0460">Magnesium</keyword>
<keyword evidence="5 9" id="KW-0255">Endonuclease</keyword>
<dbReference type="GO" id="GO:0004521">
    <property type="term" value="F:RNA endonuclease activity"/>
    <property type="evidence" value="ECO:0007669"/>
    <property type="project" value="InterPro"/>
</dbReference>
<evidence type="ECO:0000256" key="7">
    <source>
        <dbReference type="ARBA" id="ARBA00022842"/>
    </source>
</evidence>
<evidence type="ECO:0000256" key="5">
    <source>
        <dbReference type="ARBA" id="ARBA00022759"/>
    </source>
</evidence>
<organism evidence="10 12">
    <name type="scientific">Dolosigranulum pigrum</name>
    <dbReference type="NCBI Taxonomy" id="29394"/>
    <lineage>
        <taxon>Bacteria</taxon>
        <taxon>Bacillati</taxon>
        <taxon>Bacillota</taxon>
        <taxon>Bacilli</taxon>
        <taxon>Lactobacillales</taxon>
        <taxon>Carnobacteriaceae</taxon>
        <taxon>Dolosigranulum</taxon>
    </lineage>
</organism>
<comment type="similarity">
    <text evidence="2 9">Belongs to the CRISPR-associated endoribonuclease Cas2 protein family.</text>
</comment>
<protein>
    <recommendedName>
        <fullName evidence="9">CRISPR-associated endoribonuclease Cas2</fullName>
        <ecNumber evidence="9">3.1.-.-</ecNumber>
    </recommendedName>
</protein>